<dbReference type="Gene3D" id="2.150.10.10">
    <property type="entry name" value="Serralysin-like metalloprotease, C-terminal"/>
    <property type="match status" value="1"/>
</dbReference>
<organism evidence="1 2">
    <name type="scientific">Acidiluteibacter ferrifornacis</name>
    <dbReference type="NCBI Taxonomy" id="2692424"/>
    <lineage>
        <taxon>Bacteria</taxon>
        <taxon>Pseudomonadati</taxon>
        <taxon>Bacteroidota</taxon>
        <taxon>Flavobacteriia</taxon>
        <taxon>Flavobacteriales</taxon>
        <taxon>Cryomorphaceae</taxon>
        <taxon>Acidiluteibacter</taxon>
    </lineage>
</organism>
<keyword evidence="2" id="KW-1185">Reference proteome</keyword>
<dbReference type="RefSeq" id="WP_394350971.1">
    <property type="nucleotide sequence ID" value="NZ_WWNE01000002.1"/>
</dbReference>
<sequence length="903" mass="92174">QTADGKLAARIVNDSTSLQTHIINDGDLSVTNELQDLSFVGDSLKINGGSSVRIKDIRDSSLTDLADSTAVIRGLISSSGDNLGNHTATQNLNLGTFDLVGNGGSEGINISAAGNVGIGMPGASAKLSLLNSSSGGVLLISNTQTSVSTTNSAIINTAGSNGNNTGLNITTSGGSLYNSGVSSYTTSTGTASAIGYDGNGSNTSGNGTAYGAKLSATSIAGTAFGLNALSTSSGGTSTGYGIFTEASGNGATNYGLYAKASGAGINYSGYFDVGDVLINDTLILIKTFKLPTNSGEGKVLVSDSKGVAKWENPTSVDTAWNHKATQNIQLQGKYISNDGDSEGIHIAPNGNVTIGSNKGFNQFGIWQETTEAELSIFSETKSASIEMGASGAGESNVLRAFKFRGNWPSFSSVLAGDDIFKLEISAHNGSSSSPSDAMNISVDGVNSGNVATRIDFSTVNLSGSNDKRLSITNAGNVGIGNTNPDSLLTVNGGIMANYLRLTNGAGVGRVLTSSSNGSASWSDISSLITQDTMSIIRSSDSSTYVSTTTPGEVNIAVDDTVFFEFDKRRLEFLNTNSIIIGEDAAINANQNTEVTAIGQGALRSNTTGAGNTAIGTGAILGANTTGNENTAVGHIALRSNTTGSQNTALGSGALDLNVTGSNNIAIGQRALEKGTTAENNVAIGGRALENNSGNSNVAIGNYSGNTNISGDSNIFIGHLAGYNEMGSNKLYIANDSTDTPLIFGDFAADALAINGVLTVDSAKNGSGYTFPGSKGTNGQVLTSDGSGKVTWKAPTVAVEACPSGMVAAGPKMCIETAERGATTWFTAALTCTGLGRKLPTWAEWYSGVSLGTGIANTTDDWEWVDGGTSNTVRKVGNGGLQNTANDTPTNGVDVTFRCVYYRR</sequence>
<dbReference type="EMBL" id="WWNE01000002">
    <property type="protein sequence ID" value="NBG64540.1"/>
    <property type="molecule type" value="Genomic_DNA"/>
</dbReference>
<evidence type="ECO:0000313" key="1">
    <source>
        <dbReference type="EMBL" id="NBG64540.1"/>
    </source>
</evidence>
<proteinExistence type="predicted"/>
<evidence type="ECO:0000313" key="2">
    <source>
        <dbReference type="Proteomes" id="UP000470771"/>
    </source>
</evidence>
<reference evidence="1 2" key="1">
    <citation type="submission" date="2019-12" db="EMBL/GenBank/DDBJ databases">
        <authorList>
            <person name="Zhao J."/>
        </authorList>
    </citation>
    <scope>NUCLEOTIDE SEQUENCE [LARGE SCALE GENOMIC DNA]</scope>
    <source>
        <strain evidence="1 2">S-15</strain>
    </source>
</reference>
<dbReference type="Proteomes" id="UP000470771">
    <property type="component" value="Unassembled WGS sequence"/>
</dbReference>
<gene>
    <name evidence="1" type="ORF">GQN54_00330</name>
</gene>
<comment type="caution">
    <text evidence="1">The sequence shown here is derived from an EMBL/GenBank/DDBJ whole genome shotgun (WGS) entry which is preliminary data.</text>
</comment>
<protein>
    <submittedName>
        <fullName evidence="1">Uncharacterized protein</fullName>
    </submittedName>
</protein>
<accession>A0A6N9NH69</accession>
<name>A0A6N9NH69_9FLAO</name>
<dbReference type="InterPro" id="IPR011049">
    <property type="entry name" value="Serralysin-like_metalloprot_C"/>
</dbReference>
<dbReference type="AlphaFoldDB" id="A0A6N9NH69"/>
<feature type="non-terminal residue" evidence="1">
    <location>
        <position position="1"/>
    </location>
</feature>